<dbReference type="PROSITE" id="PS51144">
    <property type="entry name" value="ALPHA_CA_2"/>
    <property type="match status" value="1"/>
</dbReference>
<evidence type="ECO:0000256" key="3">
    <source>
        <dbReference type="ARBA" id="ARBA00010718"/>
    </source>
</evidence>
<dbReference type="InterPro" id="IPR041891">
    <property type="entry name" value="Alpha_CA_prokaryot-like"/>
</dbReference>
<name>A0ABX7X049_9GAMM</name>
<keyword evidence="7 10" id="KW-0862">Zinc</keyword>
<dbReference type="InterPro" id="IPR018338">
    <property type="entry name" value="Carbonic_anhydrase_a-class_CS"/>
</dbReference>
<dbReference type="RefSeq" id="WP_210224354.1">
    <property type="nucleotide sequence ID" value="NZ_CP072801.1"/>
</dbReference>
<feature type="chain" id="PRO_5044965462" description="Carbonic anhydrase" evidence="10">
    <location>
        <begin position="20"/>
        <end position="249"/>
    </location>
</feature>
<dbReference type="Pfam" id="PF00194">
    <property type="entry name" value="Carb_anhydrase"/>
    <property type="match status" value="1"/>
</dbReference>
<dbReference type="PANTHER" id="PTHR18952:SF265">
    <property type="entry name" value="CARBONIC ANHYDRASE"/>
    <property type="match status" value="1"/>
</dbReference>
<protein>
    <recommendedName>
        <fullName evidence="5 10">Carbonic anhydrase</fullName>
        <ecNumber evidence="4 10">4.2.1.1</ecNumber>
    </recommendedName>
</protein>
<dbReference type="CDD" id="cd03124">
    <property type="entry name" value="alpha_CA_prokaryotic_like"/>
    <property type="match status" value="1"/>
</dbReference>
<evidence type="ECO:0000313" key="12">
    <source>
        <dbReference type="EMBL" id="QTR48133.1"/>
    </source>
</evidence>
<dbReference type="EC" id="4.2.1.1" evidence="4 10"/>
<dbReference type="InterPro" id="IPR001148">
    <property type="entry name" value="CA_dom"/>
</dbReference>
<keyword evidence="10" id="KW-0732">Signal</keyword>
<proteinExistence type="inferred from homology"/>
<evidence type="ECO:0000256" key="1">
    <source>
        <dbReference type="ARBA" id="ARBA00001947"/>
    </source>
</evidence>
<evidence type="ECO:0000256" key="2">
    <source>
        <dbReference type="ARBA" id="ARBA00002904"/>
    </source>
</evidence>
<organism evidence="12 13">
    <name type="scientific">Thiothrix litoralis</name>
    <dbReference type="NCBI Taxonomy" id="2891210"/>
    <lineage>
        <taxon>Bacteria</taxon>
        <taxon>Pseudomonadati</taxon>
        <taxon>Pseudomonadota</taxon>
        <taxon>Gammaproteobacteria</taxon>
        <taxon>Thiotrichales</taxon>
        <taxon>Thiotrichaceae</taxon>
        <taxon>Thiothrix</taxon>
    </lineage>
</organism>
<gene>
    <name evidence="12" type="ORF">J9253_09545</name>
</gene>
<evidence type="ECO:0000256" key="5">
    <source>
        <dbReference type="ARBA" id="ARBA00014628"/>
    </source>
</evidence>
<feature type="signal peptide" evidence="10">
    <location>
        <begin position="1"/>
        <end position="19"/>
    </location>
</feature>
<evidence type="ECO:0000313" key="13">
    <source>
        <dbReference type="Proteomes" id="UP000672039"/>
    </source>
</evidence>
<dbReference type="Gene3D" id="3.10.200.10">
    <property type="entry name" value="Alpha carbonic anhydrase"/>
    <property type="match status" value="1"/>
</dbReference>
<dbReference type="SMART" id="SM01057">
    <property type="entry name" value="Carb_anhydrase"/>
    <property type="match status" value="1"/>
</dbReference>
<reference evidence="12 13" key="1">
    <citation type="submission" date="2021-04" db="EMBL/GenBank/DDBJ databases">
        <title>Genomics, taxonomy and metabolism of representatives of sulfur bacteria of the genus Thiothrix: Thiothrix fructosivorans QT, Thiothrix unzii A1T and three new species, Thiothrix subterranea sp. nov., Thiothrix litoralis sp. nov. and 'Candidatus Thiothrix anitrata' sp. nov.</title>
        <authorList>
            <person name="Ravin N.V."/>
            <person name="Smolyakov D."/>
            <person name="Rudenko T.S."/>
            <person name="Mardanov A.V."/>
            <person name="Beletsky A.V."/>
            <person name="Markov N.D."/>
            <person name="Fomenkov A.I."/>
            <person name="Roberts R.J."/>
            <person name="Karnachuk O.V."/>
            <person name="Novikov A."/>
            <person name="Grabovich M.Y."/>
        </authorList>
    </citation>
    <scope>NUCLEOTIDE SEQUENCE [LARGE SCALE GENOMIC DNA]</scope>
    <source>
        <strain evidence="12 13">AS</strain>
    </source>
</reference>
<evidence type="ECO:0000256" key="4">
    <source>
        <dbReference type="ARBA" id="ARBA00012925"/>
    </source>
</evidence>
<evidence type="ECO:0000256" key="9">
    <source>
        <dbReference type="ARBA" id="ARBA00048348"/>
    </source>
</evidence>
<keyword evidence="8 10" id="KW-0456">Lyase</keyword>
<comment type="function">
    <text evidence="2 10">Reversible hydration of carbon dioxide.</text>
</comment>
<keyword evidence="13" id="KW-1185">Reference proteome</keyword>
<evidence type="ECO:0000256" key="6">
    <source>
        <dbReference type="ARBA" id="ARBA00022723"/>
    </source>
</evidence>
<sequence>MKPWLATGILLLSAGFAHAEEAHTTHWTYDGAEGPEYWGELADTYKTCSTGKNQSPINLDSKVEIEAELSPLTLAYQAGGNEVLNNGHTIQVKYEPGSTLTLDGQAFELKQFHFHAPSENQIDGKSYPMEAHLVHADKDGNLAVVALMFAEGTEDNAGLEQFWPQMPAKAEETTALTAKTDVSKLLPADHDYYRFNGSLTTPPCTEGVVWLVMKQPVIASKAQIEKFTQIMGHPNNRPVQAVNARPVLK</sequence>
<comment type="similarity">
    <text evidence="3 10">Belongs to the alpha-carbonic anhydrase family.</text>
</comment>
<keyword evidence="6 10" id="KW-0479">Metal-binding</keyword>
<dbReference type="PROSITE" id="PS00162">
    <property type="entry name" value="ALPHA_CA_1"/>
    <property type="match status" value="1"/>
</dbReference>
<accession>A0ABX7X049</accession>
<dbReference type="InterPro" id="IPR023561">
    <property type="entry name" value="Carbonic_anhydrase_a-class"/>
</dbReference>
<evidence type="ECO:0000256" key="10">
    <source>
        <dbReference type="RuleBase" id="RU367011"/>
    </source>
</evidence>
<dbReference type="InterPro" id="IPR036398">
    <property type="entry name" value="CA_dom_sf"/>
</dbReference>
<comment type="catalytic activity">
    <reaction evidence="9 10">
        <text>hydrogencarbonate + H(+) = CO2 + H2O</text>
        <dbReference type="Rhea" id="RHEA:10748"/>
        <dbReference type="ChEBI" id="CHEBI:15377"/>
        <dbReference type="ChEBI" id="CHEBI:15378"/>
        <dbReference type="ChEBI" id="CHEBI:16526"/>
        <dbReference type="ChEBI" id="CHEBI:17544"/>
        <dbReference type="EC" id="4.2.1.1"/>
    </reaction>
</comment>
<dbReference type="PANTHER" id="PTHR18952">
    <property type="entry name" value="CARBONIC ANHYDRASE"/>
    <property type="match status" value="1"/>
</dbReference>
<evidence type="ECO:0000256" key="7">
    <source>
        <dbReference type="ARBA" id="ARBA00022833"/>
    </source>
</evidence>
<evidence type="ECO:0000256" key="8">
    <source>
        <dbReference type="ARBA" id="ARBA00023239"/>
    </source>
</evidence>
<dbReference type="EMBL" id="CP072801">
    <property type="protein sequence ID" value="QTR48133.1"/>
    <property type="molecule type" value="Genomic_DNA"/>
</dbReference>
<dbReference type="Proteomes" id="UP000672039">
    <property type="component" value="Chromosome"/>
</dbReference>
<feature type="domain" description="Alpha-carbonic anhydrase" evidence="11">
    <location>
        <begin position="25"/>
        <end position="249"/>
    </location>
</feature>
<evidence type="ECO:0000259" key="11">
    <source>
        <dbReference type="PROSITE" id="PS51144"/>
    </source>
</evidence>
<comment type="cofactor">
    <cofactor evidence="1 10">
        <name>Zn(2+)</name>
        <dbReference type="ChEBI" id="CHEBI:29105"/>
    </cofactor>
</comment>
<dbReference type="SUPFAM" id="SSF51069">
    <property type="entry name" value="Carbonic anhydrase"/>
    <property type="match status" value="1"/>
</dbReference>